<evidence type="ECO:0000313" key="1">
    <source>
        <dbReference type="EnsemblPlants" id="AUR62002600-RA:cds"/>
    </source>
</evidence>
<dbReference type="PANTHER" id="PTHR13453">
    <property type="entry name" value="KAT8 REGULATORY NSL COMPLEX SUBUNIT 2"/>
    <property type="match status" value="1"/>
</dbReference>
<accession>A0A803KU92</accession>
<protein>
    <recommendedName>
        <fullName evidence="3">KAT8 regulatory NSL complex subunit 2</fullName>
    </recommendedName>
</protein>
<dbReference type="OMA" id="PALCIAH"/>
<evidence type="ECO:0000313" key="2">
    <source>
        <dbReference type="Proteomes" id="UP000596660"/>
    </source>
</evidence>
<dbReference type="InterPro" id="IPR026316">
    <property type="entry name" value="NSL2"/>
</dbReference>
<dbReference type="Gramene" id="AUR62002600-RA">
    <property type="protein sequence ID" value="AUR62002600-RA:cds"/>
    <property type="gene ID" value="AUR62002600"/>
</dbReference>
<reference evidence="1" key="2">
    <citation type="submission" date="2021-03" db="UniProtKB">
        <authorList>
            <consortium name="EnsemblPlants"/>
        </authorList>
    </citation>
    <scope>IDENTIFICATION</scope>
</reference>
<organism evidence="1 2">
    <name type="scientific">Chenopodium quinoa</name>
    <name type="common">Quinoa</name>
    <dbReference type="NCBI Taxonomy" id="63459"/>
    <lineage>
        <taxon>Eukaryota</taxon>
        <taxon>Viridiplantae</taxon>
        <taxon>Streptophyta</taxon>
        <taxon>Embryophyta</taxon>
        <taxon>Tracheophyta</taxon>
        <taxon>Spermatophyta</taxon>
        <taxon>Magnoliopsida</taxon>
        <taxon>eudicotyledons</taxon>
        <taxon>Gunneridae</taxon>
        <taxon>Pentapetalae</taxon>
        <taxon>Caryophyllales</taxon>
        <taxon>Chenopodiaceae</taxon>
        <taxon>Chenopodioideae</taxon>
        <taxon>Atripliceae</taxon>
        <taxon>Chenopodium</taxon>
    </lineage>
</organism>
<dbReference type="Proteomes" id="UP000596660">
    <property type="component" value="Unplaced"/>
</dbReference>
<dbReference type="PANTHER" id="PTHR13453:SF1">
    <property type="entry name" value="KAT8 REGULATORY NSL COMPLEX SUBUNIT 2"/>
    <property type="match status" value="1"/>
</dbReference>
<sequence length="163" mass="18679">MEDLALSKSSHLTHQELLRRRLHRLRRLSGVYRDHYWALMEDLRVHYREYYWKYGISPCKEEDERESGGGDREFAGAQQGPILCGRPILKSTVPSLCNIHFPKAQKDVKHALKKAGLNVSSSSKLAPKFHVIIAEYVNLIQSKRRAAQKHNGKSVVVKEESAC</sequence>
<dbReference type="AlphaFoldDB" id="A0A803KU92"/>
<keyword evidence="2" id="KW-1185">Reference proteome</keyword>
<reference evidence="1" key="1">
    <citation type="journal article" date="2017" name="Nature">
        <title>The genome of Chenopodium quinoa.</title>
        <authorList>
            <person name="Jarvis D.E."/>
            <person name="Ho Y.S."/>
            <person name="Lightfoot D.J."/>
            <person name="Schmoeckel S.M."/>
            <person name="Li B."/>
            <person name="Borm T.J.A."/>
            <person name="Ohyanagi H."/>
            <person name="Mineta K."/>
            <person name="Michell C.T."/>
            <person name="Saber N."/>
            <person name="Kharbatia N.M."/>
            <person name="Rupper R.R."/>
            <person name="Sharp A.R."/>
            <person name="Dally N."/>
            <person name="Boughton B.A."/>
            <person name="Woo Y.H."/>
            <person name="Gao G."/>
            <person name="Schijlen E.G.W.M."/>
            <person name="Guo X."/>
            <person name="Momin A.A."/>
            <person name="Negrao S."/>
            <person name="Al-Babili S."/>
            <person name="Gehring C."/>
            <person name="Roessner U."/>
            <person name="Jung C."/>
            <person name="Murphy K."/>
            <person name="Arold S.T."/>
            <person name="Gojobori T."/>
            <person name="van der Linden C.G."/>
            <person name="van Loo E.N."/>
            <person name="Jellen E.N."/>
            <person name="Maughan P.J."/>
            <person name="Tester M."/>
        </authorList>
    </citation>
    <scope>NUCLEOTIDE SEQUENCE [LARGE SCALE GENOMIC DNA]</scope>
    <source>
        <strain evidence="1">cv. PI 614886</strain>
    </source>
</reference>
<evidence type="ECO:0008006" key="3">
    <source>
        <dbReference type="Google" id="ProtNLM"/>
    </source>
</evidence>
<name>A0A803KU92_CHEQI</name>
<dbReference type="GO" id="GO:0044545">
    <property type="term" value="C:NSL complex"/>
    <property type="evidence" value="ECO:0007669"/>
    <property type="project" value="TreeGrafter"/>
</dbReference>
<proteinExistence type="predicted"/>
<dbReference type="EnsemblPlants" id="AUR62002600-RA">
    <property type="protein sequence ID" value="AUR62002600-RA:cds"/>
    <property type="gene ID" value="AUR62002600"/>
</dbReference>